<evidence type="ECO:0000313" key="6">
    <source>
        <dbReference type="Proteomes" id="UP000592180"/>
    </source>
</evidence>
<name>A0A840KIY6_9FLAO</name>
<feature type="domain" description="HTH araC/xylS-type" evidence="4">
    <location>
        <begin position="95"/>
        <end position="174"/>
    </location>
</feature>
<protein>
    <submittedName>
        <fullName evidence="5">AraC-like DNA-binding protein</fullName>
    </submittedName>
</protein>
<dbReference type="InterPro" id="IPR018062">
    <property type="entry name" value="HTH_AraC-typ_CS"/>
</dbReference>
<dbReference type="EMBL" id="JACHLE010000005">
    <property type="protein sequence ID" value="MBB4807887.1"/>
    <property type="molecule type" value="Genomic_DNA"/>
</dbReference>
<keyword evidence="6" id="KW-1185">Reference proteome</keyword>
<dbReference type="Proteomes" id="UP000592180">
    <property type="component" value="Unassembled WGS sequence"/>
</dbReference>
<dbReference type="PROSITE" id="PS01124">
    <property type="entry name" value="HTH_ARAC_FAMILY_2"/>
    <property type="match status" value="1"/>
</dbReference>
<comment type="caution">
    <text evidence="5">The sequence shown here is derived from an EMBL/GenBank/DDBJ whole genome shotgun (WGS) entry which is preliminary data.</text>
</comment>
<dbReference type="RefSeq" id="WP_184191223.1">
    <property type="nucleotide sequence ID" value="NZ_JACHLE010000005.1"/>
</dbReference>
<dbReference type="GO" id="GO:0043565">
    <property type="term" value="F:sequence-specific DNA binding"/>
    <property type="evidence" value="ECO:0007669"/>
    <property type="project" value="InterPro"/>
</dbReference>
<dbReference type="GO" id="GO:0003700">
    <property type="term" value="F:DNA-binding transcription factor activity"/>
    <property type="evidence" value="ECO:0007669"/>
    <property type="project" value="InterPro"/>
</dbReference>
<evidence type="ECO:0000256" key="2">
    <source>
        <dbReference type="ARBA" id="ARBA00023125"/>
    </source>
</evidence>
<dbReference type="Gene3D" id="1.10.10.60">
    <property type="entry name" value="Homeodomain-like"/>
    <property type="match status" value="1"/>
</dbReference>
<dbReference type="PANTHER" id="PTHR43280:SF2">
    <property type="entry name" value="HTH-TYPE TRANSCRIPTIONAL REGULATOR EXSA"/>
    <property type="match status" value="1"/>
</dbReference>
<keyword evidence="3" id="KW-0804">Transcription</keyword>
<dbReference type="AlphaFoldDB" id="A0A840KIY6"/>
<dbReference type="SUPFAM" id="SSF46689">
    <property type="entry name" value="Homeodomain-like"/>
    <property type="match status" value="1"/>
</dbReference>
<keyword evidence="2 5" id="KW-0238">DNA-binding</keyword>
<dbReference type="Pfam" id="PF12833">
    <property type="entry name" value="HTH_18"/>
    <property type="match status" value="1"/>
</dbReference>
<proteinExistence type="predicted"/>
<evidence type="ECO:0000313" key="5">
    <source>
        <dbReference type="EMBL" id="MBB4807887.1"/>
    </source>
</evidence>
<gene>
    <name evidence="5" type="ORF">HNP38_003203</name>
</gene>
<dbReference type="SMART" id="SM00342">
    <property type="entry name" value="HTH_ARAC"/>
    <property type="match status" value="1"/>
</dbReference>
<evidence type="ECO:0000256" key="1">
    <source>
        <dbReference type="ARBA" id="ARBA00023015"/>
    </source>
</evidence>
<organism evidence="5 6">
    <name type="scientific">Chryseobacterium defluvii</name>
    <dbReference type="NCBI Taxonomy" id="160396"/>
    <lineage>
        <taxon>Bacteria</taxon>
        <taxon>Pseudomonadati</taxon>
        <taxon>Bacteroidota</taxon>
        <taxon>Flavobacteriia</taxon>
        <taxon>Flavobacteriales</taxon>
        <taxon>Weeksellaceae</taxon>
        <taxon>Chryseobacterium group</taxon>
        <taxon>Chryseobacterium</taxon>
    </lineage>
</organism>
<accession>A0A840KIY6</accession>
<dbReference type="PANTHER" id="PTHR43280">
    <property type="entry name" value="ARAC-FAMILY TRANSCRIPTIONAL REGULATOR"/>
    <property type="match status" value="1"/>
</dbReference>
<dbReference type="PROSITE" id="PS00041">
    <property type="entry name" value="HTH_ARAC_FAMILY_1"/>
    <property type="match status" value="1"/>
</dbReference>
<dbReference type="InterPro" id="IPR009057">
    <property type="entry name" value="Homeodomain-like_sf"/>
</dbReference>
<evidence type="ECO:0000256" key="3">
    <source>
        <dbReference type="ARBA" id="ARBA00023163"/>
    </source>
</evidence>
<evidence type="ECO:0000259" key="4">
    <source>
        <dbReference type="PROSITE" id="PS01124"/>
    </source>
</evidence>
<reference evidence="5 6" key="1">
    <citation type="submission" date="2020-08" db="EMBL/GenBank/DDBJ databases">
        <title>Functional genomics of gut bacteria from endangered species of beetles.</title>
        <authorList>
            <person name="Carlos-Shanley C."/>
        </authorList>
    </citation>
    <scope>NUCLEOTIDE SEQUENCE [LARGE SCALE GENOMIC DNA]</scope>
    <source>
        <strain evidence="5 6">S00151</strain>
    </source>
</reference>
<keyword evidence="1" id="KW-0805">Transcription regulation</keyword>
<sequence>MKMYVKFDFNALCKKVLDEKLKEQGLKYRLLNFGEVEFYESFTQEQHNVFKKNLEDYGIEIIENQKTTLVQKIKDAIVELVFSDDIIPVKASIYIAEKLNHSYGYLSNLFSEITHTSIENFIILQKIEYAKELIISNKQSLTEIADKLNYSSVAHLSTQFKNTTGITPSQYQKIVTKRRKAQSLVLNSQMLYE</sequence>
<dbReference type="InterPro" id="IPR018060">
    <property type="entry name" value="HTH_AraC"/>
</dbReference>